<name>A0A5B7JHM5_PORTR</name>
<dbReference type="Proteomes" id="UP000324222">
    <property type="component" value="Unassembled WGS sequence"/>
</dbReference>
<evidence type="ECO:0000256" key="1">
    <source>
        <dbReference type="SAM" id="MobiDB-lite"/>
    </source>
</evidence>
<evidence type="ECO:0000313" key="2">
    <source>
        <dbReference type="EMBL" id="MPC92468.1"/>
    </source>
</evidence>
<gene>
    <name evidence="2" type="ORF">E2C01_087559</name>
</gene>
<comment type="caution">
    <text evidence="2">The sequence shown here is derived from an EMBL/GenBank/DDBJ whole genome shotgun (WGS) entry which is preliminary data.</text>
</comment>
<organism evidence="2 3">
    <name type="scientific">Portunus trituberculatus</name>
    <name type="common">Swimming crab</name>
    <name type="synonym">Neptunus trituberculatus</name>
    <dbReference type="NCBI Taxonomy" id="210409"/>
    <lineage>
        <taxon>Eukaryota</taxon>
        <taxon>Metazoa</taxon>
        <taxon>Ecdysozoa</taxon>
        <taxon>Arthropoda</taxon>
        <taxon>Crustacea</taxon>
        <taxon>Multicrustacea</taxon>
        <taxon>Malacostraca</taxon>
        <taxon>Eumalacostraca</taxon>
        <taxon>Eucarida</taxon>
        <taxon>Decapoda</taxon>
        <taxon>Pleocyemata</taxon>
        <taxon>Brachyura</taxon>
        <taxon>Eubrachyura</taxon>
        <taxon>Portunoidea</taxon>
        <taxon>Portunidae</taxon>
        <taxon>Portuninae</taxon>
        <taxon>Portunus</taxon>
    </lineage>
</organism>
<protein>
    <submittedName>
        <fullName evidence="2">Uncharacterized protein</fullName>
    </submittedName>
</protein>
<dbReference type="AlphaFoldDB" id="A0A5B7JHM5"/>
<keyword evidence="3" id="KW-1185">Reference proteome</keyword>
<proteinExistence type="predicted"/>
<evidence type="ECO:0000313" key="3">
    <source>
        <dbReference type="Proteomes" id="UP000324222"/>
    </source>
</evidence>
<accession>A0A5B7JHM5</accession>
<reference evidence="2 3" key="1">
    <citation type="submission" date="2019-05" db="EMBL/GenBank/DDBJ databases">
        <title>Another draft genome of Portunus trituberculatus and its Hox gene families provides insights of decapod evolution.</title>
        <authorList>
            <person name="Jeong J.-H."/>
            <person name="Song I."/>
            <person name="Kim S."/>
            <person name="Choi T."/>
            <person name="Kim D."/>
            <person name="Ryu S."/>
            <person name="Kim W."/>
        </authorList>
    </citation>
    <scope>NUCLEOTIDE SEQUENCE [LARGE SCALE GENOMIC DNA]</scope>
    <source>
        <tissue evidence="2">Muscle</tissue>
    </source>
</reference>
<sequence length="59" mass="6427">MTFVQWIVESIPSLIMSGSVMACGPSQQEAGTGTLAGRSEPLDTEQSRWWEGATRVRLS</sequence>
<dbReference type="EMBL" id="VSRR010091378">
    <property type="protein sequence ID" value="MPC92468.1"/>
    <property type="molecule type" value="Genomic_DNA"/>
</dbReference>
<feature type="region of interest" description="Disordered" evidence="1">
    <location>
        <begin position="25"/>
        <end position="44"/>
    </location>
</feature>